<evidence type="ECO:0000313" key="2">
    <source>
        <dbReference type="EMBL" id="QEY65390.1"/>
    </source>
</evidence>
<name>A0A5J6QSC0_9GAMM</name>
<dbReference type="Gene3D" id="3.20.20.370">
    <property type="entry name" value="Glycoside hydrolase/deacetylase"/>
    <property type="match status" value="1"/>
</dbReference>
<feature type="signal peptide" evidence="1">
    <location>
        <begin position="1"/>
        <end position="21"/>
    </location>
</feature>
<keyword evidence="1" id="KW-0732">Signal</keyword>
<dbReference type="PANTHER" id="PTHR30105">
    <property type="entry name" value="UNCHARACTERIZED YIBQ-RELATED"/>
    <property type="match status" value="1"/>
</dbReference>
<dbReference type="EMBL" id="CP043311">
    <property type="protein sequence ID" value="QEY65390.1"/>
    <property type="molecule type" value="Genomic_DNA"/>
</dbReference>
<reference evidence="2 3" key="1">
    <citation type="submission" date="2019-08" db="EMBL/GenBank/DDBJ databases">
        <title>Whole-genome Sequencing of e-waste polymer degrading bacterium Pseudomonas sp. strain PE08.</title>
        <authorList>
            <person name="Kirdat K."/>
            <person name="Debbarma P."/>
            <person name="Narawade N."/>
            <person name="Suyal D."/>
            <person name="Thorat V."/>
            <person name="Shouche Y."/>
            <person name="Goel R."/>
            <person name="Yadav A."/>
        </authorList>
    </citation>
    <scope>NUCLEOTIDE SEQUENCE [LARGE SCALE GENOMIC DNA]</scope>
    <source>
        <strain evidence="2 3">PE08</strain>
    </source>
</reference>
<sequence>MRRTAWLLALCLSATAASAWAAQPARLALVIDDLGQNPTRDRRVLALPGPVALSILPDAPHSRELAEAAHAAGKTVMLHLPMDPANGPYAWHPGLTSAELERRLDAALRQVPYARGLNNHMGSRMTEQRPAMAWLMQRLQRDHRFFIDSRTSASTVAAAEAQKAGLASLSRDIFLDDDQSPAAVAAQFDAARKLARKQGSALMIGHPHPATLELLERELPRLKQQGFELIDVEMLIALRGNRAMAAHGKAGVYR</sequence>
<evidence type="ECO:0000313" key="3">
    <source>
        <dbReference type="Proteomes" id="UP000327179"/>
    </source>
</evidence>
<proteinExistence type="predicted"/>
<keyword evidence="3" id="KW-1185">Reference proteome</keyword>
<dbReference type="RefSeq" id="WP_151138004.1">
    <property type="nucleotide sequence ID" value="NZ_CP043311.1"/>
</dbReference>
<dbReference type="GO" id="GO:0005975">
    <property type="term" value="P:carbohydrate metabolic process"/>
    <property type="evidence" value="ECO:0007669"/>
    <property type="project" value="InterPro"/>
</dbReference>
<dbReference type="InterPro" id="IPR006837">
    <property type="entry name" value="Divergent_DAC"/>
</dbReference>
<dbReference type="CDD" id="cd10936">
    <property type="entry name" value="CE4_DAC2"/>
    <property type="match status" value="1"/>
</dbReference>
<dbReference type="Proteomes" id="UP000327179">
    <property type="component" value="Chromosome"/>
</dbReference>
<feature type="chain" id="PRO_5023925063" evidence="1">
    <location>
        <begin position="22"/>
        <end position="254"/>
    </location>
</feature>
<protein>
    <submittedName>
        <fullName evidence="2">Divergent polysaccharide deacetylase family protein</fullName>
    </submittedName>
</protein>
<dbReference type="Pfam" id="PF04748">
    <property type="entry name" value="Polysacc_deac_2"/>
    <property type="match status" value="1"/>
</dbReference>
<dbReference type="InterPro" id="IPR011330">
    <property type="entry name" value="Glyco_hydro/deAcase_b/a-brl"/>
</dbReference>
<dbReference type="AlphaFoldDB" id="A0A5J6QSC0"/>
<accession>A0A5J6QSC0</accession>
<evidence type="ECO:0000256" key="1">
    <source>
        <dbReference type="SAM" id="SignalP"/>
    </source>
</evidence>
<organism evidence="2 3">
    <name type="scientific">Metapseudomonas lalkuanensis</name>
    <dbReference type="NCBI Taxonomy" id="2604832"/>
    <lineage>
        <taxon>Bacteria</taxon>
        <taxon>Pseudomonadati</taxon>
        <taxon>Pseudomonadota</taxon>
        <taxon>Gammaproteobacteria</taxon>
        <taxon>Pseudomonadales</taxon>
        <taxon>Pseudomonadaceae</taxon>
        <taxon>Metapseudomonas</taxon>
    </lineage>
</organism>
<dbReference type="SUPFAM" id="SSF88713">
    <property type="entry name" value="Glycoside hydrolase/deacetylase"/>
    <property type="match status" value="1"/>
</dbReference>
<gene>
    <name evidence="2" type="ORF">FXN65_26260</name>
</gene>
<dbReference type="KEGG" id="plal:FXN65_26260"/>
<dbReference type="PANTHER" id="PTHR30105:SF2">
    <property type="entry name" value="DIVERGENT POLYSACCHARIDE DEACETYLASE SUPERFAMILY"/>
    <property type="match status" value="1"/>
</dbReference>